<keyword evidence="4 6" id="KW-1133">Transmembrane helix</keyword>
<comment type="similarity">
    <text evidence="2 6">Belongs to the SURF1 family.</text>
</comment>
<dbReference type="PROSITE" id="PS50895">
    <property type="entry name" value="SURF1"/>
    <property type="match status" value="1"/>
</dbReference>
<evidence type="ECO:0000256" key="3">
    <source>
        <dbReference type="ARBA" id="ARBA00022692"/>
    </source>
</evidence>
<evidence type="ECO:0000256" key="1">
    <source>
        <dbReference type="ARBA" id="ARBA00004370"/>
    </source>
</evidence>
<dbReference type="GO" id="GO:0005886">
    <property type="term" value="C:plasma membrane"/>
    <property type="evidence" value="ECO:0007669"/>
    <property type="project" value="UniProtKB-SubCell"/>
</dbReference>
<dbReference type="EMBL" id="LPWD01000454">
    <property type="protein sequence ID" value="ODR97119.1"/>
    <property type="molecule type" value="Genomic_DNA"/>
</dbReference>
<accession>A0A1E3VUD0</accession>
<dbReference type="Proteomes" id="UP000095042">
    <property type="component" value="Unassembled WGS sequence"/>
</dbReference>
<dbReference type="CDD" id="cd06662">
    <property type="entry name" value="SURF1"/>
    <property type="match status" value="1"/>
</dbReference>
<dbReference type="Pfam" id="PF02104">
    <property type="entry name" value="SURF1"/>
    <property type="match status" value="1"/>
</dbReference>
<name>A0A1E3VUD0_9HYPH</name>
<reference evidence="7 8" key="1">
    <citation type="journal article" date="2016" name="Environ. Microbiol.">
        <title>New Methyloceanibacter diversity from North Sea sediments includes methanotroph containing solely the soluble methane monooxygenase.</title>
        <authorList>
            <person name="Vekeman B."/>
            <person name="Kerckhof F.M."/>
            <person name="Cremers G."/>
            <person name="de Vos P."/>
            <person name="Vandamme P."/>
            <person name="Boon N."/>
            <person name="Op den Camp H.J."/>
            <person name="Heylen K."/>
        </authorList>
    </citation>
    <scope>NUCLEOTIDE SEQUENCE [LARGE SCALE GENOMIC DNA]</scope>
    <source>
        <strain evidence="7 8">R-67177</strain>
    </source>
</reference>
<feature type="transmembrane region" description="Helical" evidence="6">
    <location>
        <begin position="6"/>
        <end position="26"/>
    </location>
</feature>
<sequence>MPASALIKLTVATLIGLVFLVGLGVWQLERLEWKEGLIARIEARTERKPVSLERALELTKEPGNLSYLPVRAEGRFHHKRERYLYSISLDGEPGWHVITPLQTVDGHFVLVDRGFVPERLRDPETRPQGQVQEVVAVTGLIRTPDEPGLFIPDNDPKANQWFSRDLAAMTRSMFPGGTVQVAPFFLEAAESDVPGGWPKGGQTRLKLTNNHLQYALTWFGLALCLVGVYGVYVWGAYRGKQP</sequence>
<evidence type="ECO:0000256" key="6">
    <source>
        <dbReference type="RuleBase" id="RU363076"/>
    </source>
</evidence>
<keyword evidence="6" id="KW-1003">Cell membrane</keyword>
<dbReference type="InterPro" id="IPR002994">
    <property type="entry name" value="Surf1/Shy1"/>
</dbReference>
<comment type="subcellular location">
    <subcellularLocation>
        <location evidence="6">Cell membrane</location>
        <topology evidence="6">Multi-pass membrane protein</topology>
    </subcellularLocation>
    <subcellularLocation>
        <location evidence="1">Membrane</location>
    </subcellularLocation>
</comment>
<dbReference type="InterPro" id="IPR045214">
    <property type="entry name" value="Surf1/Surf4"/>
</dbReference>
<dbReference type="RefSeq" id="WP_069625043.1">
    <property type="nucleotide sequence ID" value="NZ_LPWD01000454.1"/>
</dbReference>
<dbReference type="PANTHER" id="PTHR23427">
    <property type="entry name" value="SURFEIT LOCUS PROTEIN"/>
    <property type="match status" value="1"/>
</dbReference>
<protein>
    <recommendedName>
        <fullName evidence="6">SURF1-like protein</fullName>
    </recommendedName>
</protein>
<dbReference type="OrthoDB" id="6079986at2"/>
<gene>
    <name evidence="7" type="ORF">AUC71_04205</name>
</gene>
<feature type="transmembrane region" description="Helical" evidence="6">
    <location>
        <begin position="214"/>
        <end position="237"/>
    </location>
</feature>
<evidence type="ECO:0000313" key="7">
    <source>
        <dbReference type="EMBL" id="ODR97119.1"/>
    </source>
</evidence>
<proteinExistence type="inferred from homology"/>
<evidence type="ECO:0000256" key="2">
    <source>
        <dbReference type="ARBA" id="ARBA00007165"/>
    </source>
</evidence>
<evidence type="ECO:0000256" key="5">
    <source>
        <dbReference type="ARBA" id="ARBA00023136"/>
    </source>
</evidence>
<evidence type="ECO:0000313" key="8">
    <source>
        <dbReference type="Proteomes" id="UP000095042"/>
    </source>
</evidence>
<keyword evidence="5 6" id="KW-0472">Membrane</keyword>
<organism evidence="7 8">
    <name type="scientific">Methyloceanibacter marginalis</name>
    <dbReference type="NCBI Taxonomy" id="1774971"/>
    <lineage>
        <taxon>Bacteria</taxon>
        <taxon>Pseudomonadati</taxon>
        <taxon>Pseudomonadota</taxon>
        <taxon>Alphaproteobacteria</taxon>
        <taxon>Hyphomicrobiales</taxon>
        <taxon>Hyphomicrobiaceae</taxon>
        <taxon>Methyloceanibacter</taxon>
    </lineage>
</organism>
<comment type="caution">
    <text evidence="7">The sequence shown here is derived from an EMBL/GenBank/DDBJ whole genome shotgun (WGS) entry which is preliminary data.</text>
</comment>
<dbReference type="PANTHER" id="PTHR23427:SF2">
    <property type="entry name" value="SURFEIT LOCUS PROTEIN 1"/>
    <property type="match status" value="1"/>
</dbReference>
<evidence type="ECO:0000256" key="4">
    <source>
        <dbReference type="ARBA" id="ARBA00022989"/>
    </source>
</evidence>
<keyword evidence="3 6" id="KW-0812">Transmembrane</keyword>
<dbReference type="AlphaFoldDB" id="A0A1E3VUD0"/>
<keyword evidence="8" id="KW-1185">Reference proteome</keyword>